<dbReference type="EMBL" id="CAJMWY010001642">
    <property type="protein sequence ID" value="CAE6472111.1"/>
    <property type="molecule type" value="Genomic_DNA"/>
</dbReference>
<gene>
    <name evidence="1" type="ORF">RDB_LOCUS84272</name>
</gene>
<protein>
    <submittedName>
        <fullName evidence="1">Uncharacterized protein</fullName>
    </submittedName>
</protein>
<proteinExistence type="predicted"/>
<dbReference type="PANTHER" id="PTHR14187:SF5">
    <property type="entry name" value="HEAT SHOCK 70 KDA PROTEIN 12A"/>
    <property type="match status" value="1"/>
</dbReference>
<reference evidence="1" key="1">
    <citation type="submission" date="2021-01" db="EMBL/GenBank/DDBJ databases">
        <authorList>
            <person name="Kaushik A."/>
        </authorList>
    </citation>
    <scope>NUCLEOTIDE SEQUENCE</scope>
    <source>
        <strain evidence="1">AG4-RS23</strain>
    </source>
</reference>
<dbReference type="Proteomes" id="UP000663861">
    <property type="component" value="Unassembled WGS sequence"/>
</dbReference>
<evidence type="ECO:0000313" key="2">
    <source>
        <dbReference type="Proteomes" id="UP000663861"/>
    </source>
</evidence>
<dbReference type="PANTHER" id="PTHR14187">
    <property type="entry name" value="ALPHA KINASE/ELONGATION FACTOR 2 KINASE"/>
    <property type="match status" value="1"/>
</dbReference>
<organism evidence="1 2">
    <name type="scientific">Rhizoctonia solani</name>
    <dbReference type="NCBI Taxonomy" id="456999"/>
    <lineage>
        <taxon>Eukaryota</taxon>
        <taxon>Fungi</taxon>
        <taxon>Dikarya</taxon>
        <taxon>Basidiomycota</taxon>
        <taxon>Agaricomycotina</taxon>
        <taxon>Agaricomycetes</taxon>
        <taxon>Cantharellales</taxon>
        <taxon>Ceratobasidiaceae</taxon>
        <taxon>Rhizoctonia</taxon>
    </lineage>
</organism>
<dbReference type="Gene3D" id="3.30.420.40">
    <property type="match status" value="1"/>
</dbReference>
<evidence type="ECO:0000313" key="1">
    <source>
        <dbReference type="EMBL" id="CAE6472111.1"/>
    </source>
</evidence>
<sequence>VPDIMEHDLNRTWNGETKIVIGIDIGTTQSAVAIGLLEHGMDVSRALHSVTEWPGQDLKQAKIPTAIWYDSNGKAVSFGADTLAPNIEDQAEDSDWFLAQYFKLLLHPEELQARGNLTIERDIFRYGVTIEQVYSDFLRYLFQHTEKYFRDRIIDGDILWPRYRSKMEFVIAHPNAWGTSQQAFLRNMAVKAGQRHLFTSVLPTQN</sequence>
<dbReference type="AlphaFoldDB" id="A0A8H3C370"/>
<comment type="caution">
    <text evidence="1">The sequence shown here is derived from an EMBL/GenBank/DDBJ whole genome shotgun (WGS) entry which is preliminary data.</text>
</comment>
<feature type="non-terminal residue" evidence="1">
    <location>
        <position position="1"/>
    </location>
</feature>
<dbReference type="SUPFAM" id="SSF53067">
    <property type="entry name" value="Actin-like ATPase domain"/>
    <property type="match status" value="1"/>
</dbReference>
<name>A0A8H3C370_9AGAM</name>
<accession>A0A8H3C370</accession>
<dbReference type="InterPro" id="IPR043129">
    <property type="entry name" value="ATPase_NBD"/>
</dbReference>